<dbReference type="EMBL" id="HACM01001728">
    <property type="protein sequence ID" value="CRZ02170.1"/>
    <property type="molecule type" value="Transcribed_RNA"/>
</dbReference>
<name>A0A0H5QJ82_9EUKA</name>
<dbReference type="AlphaFoldDB" id="A0A0H5QJ82"/>
<protein>
    <submittedName>
        <fullName evidence="1">Uncharacterized protein</fullName>
    </submittedName>
</protein>
<feature type="non-terminal residue" evidence="1">
    <location>
        <position position="125"/>
    </location>
</feature>
<sequence>RTDLLKIHLLTRLKTFKTSSELASSLAGAVFARVGAGFRWLLLSVGGSLFSLAVAGQSCSLLELLADARRWSSLAAGRTRRKRRWRRRRGERGRRERWRRWCRHCSVLTGVSPSMVELREREAAN</sequence>
<organism evidence="1">
    <name type="scientific">Spongospora subterranea</name>
    <dbReference type="NCBI Taxonomy" id="70186"/>
    <lineage>
        <taxon>Eukaryota</taxon>
        <taxon>Sar</taxon>
        <taxon>Rhizaria</taxon>
        <taxon>Endomyxa</taxon>
        <taxon>Phytomyxea</taxon>
        <taxon>Plasmodiophorida</taxon>
        <taxon>Plasmodiophoridae</taxon>
        <taxon>Spongospora</taxon>
    </lineage>
</organism>
<proteinExistence type="predicted"/>
<accession>A0A0H5QJ82</accession>
<reference evidence="1" key="1">
    <citation type="submission" date="2015-04" db="EMBL/GenBank/DDBJ databases">
        <title>The genome sequence of the plant pathogenic Rhizarian Plasmodiophora brassicae reveals insights in its biotrophic life cycle and the origin of chitin synthesis.</title>
        <authorList>
            <person name="Schwelm A."/>
            <person name="Fogelqvist J."/>
            <person name="Knaust A."/>
            <person name="Julke S."/>
            <person name="Lilja T."/>
            <person name="Dhandapani V."/>
            <person name="Bonilla-Rosso G."/>
            <person name="Karlsson M."/>
            <person name="Shevchenko A."/>
            <person name="Choi S.R."/>
            <person name="Kim H.G."/>
            <person name="Park J.Y."/>
            <person name="Lim Y.P."/>
            <person name="Ludwig-Muller J."/>
            <person name="Dixelius C."/>
        </authorList>
    </citation>
    <scope>NUCLEOTIDE SEQUENCE</scope>
    <source>
        <tissue evidence="1">Potato root galls</tissue>
    </source>
</reference>
<feature type="non-terminal residue" evidence="1">
    <location>
        <position position="1"/>
    </location>
</feature>
<evidence type="ECO:0000313" key="1">
    <source>
        <dbReference type="EMBL" id="CRZ02170.1"/>
    </source>
</evidence>